<proteinExistence type="predicted"/>
<protein>
    <submittedName>
        <fullName evidence="3">NADP oxidoreductase</fullName>
    </submittedName>
</protein>
<dbReference type="InterPro" id="IPR051267">
    <property type="entry name" value="STEAP_metalloreductase"/>
</dbReference>
<evidence type="ECO:0000313" key="3">
    <source>
        <dbReference type="EMBL" id="GEK84591.1"/>
    </source>
</evidence>
<comment type="caution">
    <text evidence="4">The sequence shown here is derived from an EMBL/GenBank/DDBJ whole genome shotgun (WGS) entry which is preliminary data.</text>
</comment>
<dbReference type="GO" id="GO:0015677">
    <property type="term" value="P:copper ion import"/>
    <property type="evidence" value="ECO:0007669"/>
    <property type="project" value="TreeGrafter"/>
</dbReference>
<dbReference type="PANTHER" id="PTHR14239">
    <property type="entry name" value="DUDULIN-RELATED"/>
    <property type="match status" value="1"/>
</dbReference>
<dbReference type="GO" id="GO:0008823">
    <property type="term" value="F:cupric reductase (NADH) activity"/>
    <property type="evidence" value="ECO:0007669"/>
    <property type="project" value="TreeGrafter"/>
</dbReference>
<accession>A0A7W3PHC7</accession>
<dbReference type="GO" id="GO:0005886">
    <property type="term" value="C:plasma membrane"/>
    <property type="evidence" value="ECO:0007669"/>
    <property type="project" value="TreeGrafter"/>
</dbReference>
<evidence type="ECO:0000313" key="6">
    <source>
        <dbReference type="Proteomes" id="UP000522688"/>
    </source>
</evidence>
<evidence type="ECO:0000259" key="2">
    <source>
        <dbReference type="Pfam" id="PF03807"/>
    </source>
</evidence>
<evidence type="ECO:0000256" key="1">
    <source>
        <dbReference type="ARBA" id="ARBA00023002"/>
    </source>
</evidence>
<dbReference type="Proteomes" id="UP000321154">
    <property type="component" value="Unassembled WGS sequence"/>
</dbReference>
<keyword evidence="5" id="KW-1185">Reference proteome</keyword>
<organism evidence="4 6">
    <name type="scientific">Frigoribacterium faeni</name>
    <dbReference type="NCBI Taxonomy" id="145483"/>
    <lineage>
        <taxon>Bacteria</taxon>
        <taxon>Bacillati</taxon>
        <taxon>Actinomycetota</taxon>
        <taxon>Actinomycetes</taxon>
        <taxon>Micrococcales</taxon>
        <taxon>Microbacteriaceae</taxon>
        <taxon>Frigoribacterium</taxon>
    </lineage>
</organism>
<dbReference type="InterPro" id="IPR028939">
    <property type="entry name" value="P5C_Rdtase_cat_N"/>
</dbReference>
<dbReference type="GO" id="GO:0052851">
    <property type="term" value="F:ferric-chelate reductase (NADPH) activity"/>
    <property type="evidence" value="ECO:0007669"/>
    <property type="project" value="TreeGrafter"/>
</dbReference>
<sequence length="234" mass="24406">MTSPATIGILGAGKVGTVLARLFHAAGHPVLLSGSGDPARIRLIVDVIAPGARAVRAEEAAREADVVVLALPLGKLDSVPVDALADTIVVDAMNYWWETDGIRDDLADVRQSTSELVQRHLPRSTVVKGFNHMGYHDLDEGALPAGDPSRSAIALAADDKEALAVVAALVDAIGFDPVALPTLADGIALEPGSLAFGANVGAEELRDTVQDFWSSQRGLAVARVRGRDVTPELA</sequence>
<name>A0A7W3PHC7_9MICO</name>
<dbReference type="InterPro" id="IPR036291">
    <property type="entry name" value="NAD(P)-bd_dom_sf"/>
</dbReference>
<dbReference type="EMBL" id="BJUV01000044">
    <property type="protein sequence ID" value="GEK84591.1"/>
    <property type="molecule type" value="Genomic_DNA"/>
</dbReference>
<dbReference type="Gene3D" id="3.40.50.720">
    <property type="entry name" value="NAD(P)-binding Rossmann-like Domain"/>
    <property type="match status" value="1"/>
</dbReference>
<evidence type="ECO:0000313" key="4">
    <source>
        <dbReference type="EMBL" id="MBA8811873.1"/>
    </source>
</evidence>
<dbReference type="Proteomes" id="UP000522688">
    <property type="component" value="Unassembled WGS sequence"/>
</dbReference>
<feature type="domain" description="Pyrroline-5-carboxylate reductase catalytic N-terminal" evidence="2">
    <location>
        <begin position="6"/>
        <end position="95"/>
    </location>
</feature>
<dbReference type="PANTHER" id="PTHR14239:SF0">
    <property type="entry name" value="F420-DEPENDENT NADP REDUCTASE"/>
    <property type="match status" value="1"/>
</dbReference>
<reference evidence="4 6" key="2">
    <citation type="submission" date="2020-07" db="EMBL/GenBank/DDBJ databases">
        <title>Sequencing the genomes of 1000 actinobacteria strains.</title>
        <authorList>
            <person name="Klenk H.-P."/>
        </authorList>
    </citation>
    <scope>NUCLEOTIDE SEQUENCE [LARGE SCALE GENOMIC DNA]</scope>
    <source>
        <strain evidence="4 6">DSM 10309</strain>
    </source>
</reference>
<reference evidence="3 5" key="1">
    <citation type="submission" date="2019-07" db="EMBL/GenBank/DDBJ databases">
        <title>Whole genome shotgun sequence of Frigoribacterium faeni NBRC 103066.</title>
        <authorList>
            <person name="Hosoyama A."/>
            <person name="Uohara A."/>
            <person name="Ohji S."/>
            <person name="Ichikawa N."/>
        </authorList>
    </citation>
    <scope>NUCLEOTIDE SEQUENCE [LARGE SCALE GENOMIC DNA]</scope>
    <source>
        <strain evidence="3 5">NBRC 103066</strain>
    </source>
</reference>
<keyword evidence="1" id="KW-0560">Oxidoreductase</keyword>
<dbReference type="Pfam" id="PF03807">
    <property type="entry name" value="F420_oxidored"/>
    <property type="match status" value="1"/>
</dbReference>
<dbReference type="EMBL" id="JACGWW010000001">
    <property type="protein sequence ID" value="MBA8811873.1"/>
    <property type="molecule type" value="Genomic_DNA"/>
</dbReference>
<dbReference type="SUPFAM" id="SSF51735">
    <property type="entry name" value="NAD(P)-binding Rossmann-fold domains"/>
    <property type="match status" value="1"/>
</dbReference>
<dbReference type="AlphaFoldDB" id="A0A7W3PHC7"/>
<gene>
    <name evidence="4" type="ORF">FB463_000097</name>
    <name evidence="3" type="ORF">FFA01_29000</name>
</gene>
<evidence type="ECO:0000313" key="5">
    <source>
        <dbReference type="Proteomes" id="UP000321154"/>
    </source>
</evidence>